<dbReference type="EMBL" id="KZ501954">
    <property type="protein sequence ID" value="PKU85961.1"/>
    <property type="molecule type" value="Genomic_DNA"/>
</dbReference>
<proteinExistence type="inferred from homology"/>
<evidence type="ECO:0000313" key="6">
    <source>
        <dbReference type="EMBL" id="PKU85961.1"/>
    </source>
</evidence>
<reference evidence="6 7" key="2">
    <citation type="journal article" date="2017" name="Nature">
        <title>The Apostasia genome and the evolution of orchids.</title>
        <authorList>
            <person name="Zhang G.Q."/>
            <person name="Liu K.W."/>
            <person name="Li Z."/>
            <person name="Lohaus R."/>
            <person name="Hsiao Y.Y."/>
            <person name="Niu S.C."/>
            <person name="Wang J.Y."/>
            <person name="Lin Y.C."/>
            <person name="Xu Q."/>
            <person name="Chen L.J."/>
            <person name="Yoshida K."/>
            <person name="Fujiwara S."/>
            <person name="Wang Z.W."/>
            <person name="Zhang Y.Q."/>
            <person name="Mitsuda N."/>
            <person name="Wang M."/>
            <person name="Liu G.H."/>
            <person name="Pecoraro L."/>
            <person name="Huang H.X."/>
            <person name="Xiao X.J."/>
            <person name="Lin M."/>
            <person name="Wu X.Y."/>
            <person name="Wu W.L."/>
            <person name="Chen Y.Y."/>
            <person name="Chang S.B."/>
            <person name="Sakamoto S."/>
            <person name="Ohme-Takagi M."/>
            <person name="Yagi M."/>
            <person name="Zeng S.J."/>
            <person name="Shen C.Y."/>
            <person name="Yeh C.M."/>
            <person name="Luo Y.B."/>
            <person name="Tsai W.C."/>
            <person name="Van de Peer Y."/>
            <person name="Liu Z.J."/>
        </authorList>
    </citation>
    <scope>NUCLEOTIDE SEQUENCE [LARGE SCALE GENOMIC DNA]</scope>
    <source>
        <tissue evidence="6">The whole plant</tissue>
    </source>
</reference>
<keyword evidence="7" id="KW-1185">Reference proteome</keyword>
<dbReference type="PANTHER" id="PTHR34359">
    <property type="entry name" value="CLAVATA3/ESR (CLE)-RELATED PROTEIN 10"/>
    <property type="match status" value="1"/>
</dbReference>
<feature type="signal peptide" evidence="5">
    <location>
        <begin position="1"/>
        <end position="36"/>
    </location>
</feature>
<evidence type="ECO:0000256" key="3">
    <source>
        <dbReference type="ARBA" id="ARBA00022782"/>
    </source>
</evidence>
<dbReference type="Proteomes" id="UP000233837">
    <property type="component" value="Unassembled WGS sequence"/>
</dbReference>
<evidence type="ECO:0000256" key="2">
    <source>
        <dbReference type="ARBA" id="ARBA00022473"/>
    </source>
</evidence>
<evidence type="ECO:0000313" key="7">
    <source>
        <dbReference type="Proteomes" id="UP000233837"/>
    </source>
</evidence>
<accession>A0A2I0XDG8</accession>
<keyword evidence="2" id="KW-0217">Developmental protein</keyword>
<gene>
    <name evidence="6" type="primary">CLE13</name>
    <name evidence="6" type="ORF">MA16_Dca001792</name>
</gene>
<feature type="chain" id="PRO_5014137712" evidence="5">
    <location>
        <begin position="37"/>
        <end position="123"/>
    </location>
</feature>
<sequence>MSLQLLLLMELIMRPHIINLFLFLLLLLLLPVPGHSHLQQQKANIPPTSIYRKLLDAIDSSHHHHPRRHHSHQSHHQGHNKPPLTVTFEPNPTASHVDDDSEIDPRYGVEKRFVPCGPNPLHH</sequence>
<reference evidence="6 7" key="1">
    <citation type="journal article" date="2016" name="Sci. Rep.">
        <title>The Dendrobium catenatum Lindl. genome sequence provides insights into polysaccharide synthase, floral development and adaptive evolution.</title>
        <authorList>
            <person name="Zhang G.Q."/>
            <person name="Xu Q."/>
            <person name="Bian C."/>
            <person name="Tsai W.C."/>
            <person name="Yeh C.M."/>
            <person name="Liu K.W."/>
            <person name="Yoshida K."/>
            <person name="Zhang L.S."/>
            <person name="Chang S.B."/>
            <person name="Chen F."/>
            <person name="Shi Y."/>
            <person name="Su Y.Y."/>
            <person name="Zhang Y.Q."/>
            <person name="Chen L.J."/>
            <person name="Yin Y."/>
            <person name="Lin M."/>
            <person name="Huang H."/>
            <person name="Deng H."/>
            <person name="Wang Z.W."/>
            <person name="Zhu S.L."/>
            <person name="Zhao X."/>
            <person name="Deng C."/>
            <person name="Niu S.C."/>
            <person name="Huang J."/>
            <person name="Wang M."/>
            <person name="Liu G.H."/>
            <person name="Yang H.J."/>
            <person name="Xiao X.J."/>
            <person name="Hsiao Y.Y."/>
            <person name="Wu W.L."/>
            <person name="Chen Y.Y."/>
            <person name="Mitsuda N."/>
            <person name="Ohme-Takagi M."/>
            <person name="Luo Y.B."/>
            <person name="Van de Peer Y."/>
            <person name="Liu Z.J."/>
        </authorList>
    </citation>
    <scope>NUCLEOTIDE SEQUENCE [LARGE SCALE GENOMIC DNA]</scope>
    <source>
        <tissue evidence="6">The whole plant</tissue>
    </source>
</reference>
<evidence type="ECO:0000256" key="1">
    <source>
        <dbReference type="ARBA" id="ARBA00005416"/>
    </source>
</evidence>
<dbReference type="InterPro" id="IPR039618">
    <property type="entry name" value="CLE9-13"/>
</dbReference>
<dbReference type="AlphaFoldDB" id="A0A2I0XDG8"/>
<protein>
    <submittedName>
        <fullName evidence="6">CLAVATA3/ESR (CLE)-related protein 13</fullName>
    </submittedName>
</protein>
<evidence type="ECO:0000256" key="4">
    <source>
        <dbReference type="SAM" id="MobiDB-lite"/>
    </source>
</evidence>
<dbReference type="PANTHER" id="PTHR34359:SF24">
    <property type="entry name" value="INACTIVE PROTEIN FON2 SPARE1"/>
    <property type="match status" value="1"/>
</dbReference>
<comment type="similarity">
    <text evidence="1">Belongs to the CLV3/ESR signal peptide family.</text>
</comment>
<keyword evidence="5" id="KW-0732">Signal</keyword>
<organism evidence="6 7">
    <name type="scientific">Dendrobium catenatum</name>
    <dbReference type="NCBI Taxonomy" id="906689"/>
    <lineage>
        <taxon>Eukaryota</taxon>
        <taxon>Viridiplantae</taxon>
        <taxon>Streptophyta</taxon>
        <taxon>Embryophyta</taxon>
        <taxon>Tracheophyta</taxon>
        <taxon>Spermatophyta</taxon>
        <taxon>Magnoliopsida</taxon>
        <taxon>Liliopsida</taxon>
        <taxon>Asparagales</taxon>
        <taxon>Orchidaceae</taxon>
        <taxon>Epidendroideae</taxon>
        <taxon>Malaxideae</taxon>
        <taxon>Dendrobiinae</taxon>
        <taxon>Dendrobium</taxon>
    </lineage>
</organism>
<keyword evidence="3" id="KW-0221">Differentiation</keyword>
<feature type="compositionally biased region" description="Basic residues" evidence="4">
    <location>
        <begin position="62"/>
        <end position="79"/>
    </location>
</feature>
<feature type="region of interest" description="Disordered" evidence="4">
    <location>
        <begin position="61"/>
        <end position="103"/>
    </location>
</feature>
<evidence type="ECO:0000256" key="5">
    <source>
        <dbReference type="SAM" id="SignalP"/>
    </source>
</evidence>
<dbReference type="GO" id="GO:0030154">
    <property type="term" value="P:cell differentiation"/>
    <property type="evidence" value="ECO:0007669"/>
    <property type="project" value="UniProtKB-KW"/>
</dbReference>
<name>A0A2I0XDG8_9ASPA</name>